<dbReference type="Proteomes" id="UP000322225">
    <property type="component" value="Chromosome 11"/>
</dbReference>
<evidence type="ECO:0000256" key="3">
    <source>
        <dbReference type="ARBA" id="ARBA00023002"/>
    </source>
</evidence>
<reference evidence="5" key="2">
    <citation type="submission" date="2024-01" db="EMBL/GenBank/DDBJ databases">
        <title>Comparative genomics of Cryptococcus and Kwoniella reveals pathogenesis evolution and contrasting modes of karyotype evolution via chromosome fusion or intercentromeric recombination.</title>
        <authorList>
            <person name="Coelho M.A."/>
            <person name="David-Palma M."/>
            <person name="Shea T."/>
            <person name="Bowers K."/>
            <person name="McGinley-Smith S."/>
            <person name="Mohammad A.W."/>
            <person name="Gnirke A."/>
            <person name="Yurkov A.M."/>
            <person name="Nowrousian M."/>
            <person name="Sun S."/>
            <person name="Cuomo C.A."/>
            <person name="Heitman J."/>
        </authorList>
    </citation>
    <scope>NUCLEOTIDE SEQUENCE</scope>
    <source>
        <strain evidence="5">CBS 12478</strain>
    </source>
</reference>
<dbReference type="InterPro" id="IPR051164">
    <property type="entry name" value="NmrA-like_oxidored"/>
</dbReference>
<evidence type="ECO:0000313" key="5">
    <source>
        <dbReference type="EMBL" id="WWD21540.1"/>
    </source>
</evidence>
<dbReference type="CDD" id="cd05251">
    <property type="entry name" value="NmrA_like_SDR_a"/>
    <property type="match status" value="1"/>
</dbReference>
<evidence type="ECO:0000256" key="2">
    <source>
        <dbReference type="ARBA" id="ARBA00022857"/>
    </source>
</evidence>
<sequence length="290" mass="31453">MLSFLIVGATGKQGGRTITTLLEGQGSTNREASSIHFLTRNPDGSAAKSLTAKGAKAFKGDLFDQAGLKEALKGVNRAFLVTDAAVGEEKEIQQGKNFVDVAKAQGVEHIVFSSVGGADVADTVPHFRSKFEVEKHLKASGMTYTILRPVAFMDNFPPAPGIARFLGVGVFYSFAGHKPVQLIATEDIGVFAGKALLDPHDPKFLNKTIELSAGTYSLADVEAGFAKVQGAAPWVARYTPKVLRNLIPFDFRQMMIFFEEKGYPPPDVAYLKSIHPGLMSFEDWVRKQSK</sequence>
<dbReference type="GO" id="GO:0016491">
    <property type="term" value="F:oxidoreductase activity"/>
    <property type="evidence" value="ECO:0007669"/>
    <property type="project" value="UniProtKB-KW"/>
</dbReference>
<dbReference type="Gene3D" id="3.40.50.720">
    <property type="entry name" value="NAD(P)-binding Rossmann-like Domain"/>
    <property type="match status" value="1"/>
</dbReference>
<protein>
    <recommendedName>
        <fullName evidence="4">NmrA-like domain-containing protein</fullName>
    </recommendedName>
</protein>
<dbReference type="InterPro" id="IPR008030">
    <property type="entry name" value="NmrA-like"/>
</dbReference>
<dbReference type="RefSeq" id="XP_031860593.1">
    <property type="nucleotide sequence ID" value="XM_032005081.1"/>
</dbReference>
<dbReference type="OrthoDB" id="9997102at2759"/>
<reference evidence="5" key="1">
    <citation type="submission" date="2017-08" db="EMBL/GenBank/DDBJ databases">
        <authorList>
            <person name="Cuomo C."/>
            <person name="Billmyre B."/>
            <person name="Heitman J."/>
        </authorList>
    </citation>
    <scope>NUCLEOTIDE SEQUENCE</scope>
    <source>
        <strain evidence="5">CBS 12478</strain>
    </source>
</reference>
<proteinExistence type="inferred from homology"/>
<dbReference type="EMBL" id="CP144061">
    <property type="protein sequence ID" value="WWD21540.1"/>
    <property type="molecule type" value="Genomic_DNA"/>
</dbReference>
<keyword evidence="6" id="KW-1185">Reference proteome</keyword>
<dbReference type="SUPFAM" id="SSF51735">
    <property type="entry name" value="NAD(P)-binding Rossmann-fold domains"/>
    <property type="match status" value="1"/>
</dbReference>
<dbReference type="AlphaFoldDB" id="A0A5M6C241"/>
<accession>A0A5M6C241</accession>
<keyword evidence="2" id="KW-0521">NADP</keyword>
<dbReference type="Gene3D" id="3.90.25.10">
    <property type="entry name" value="UDP-galactose 4-epimerase, domain 1"/>
    <property type="match status" value="1"/>
</dbReference>
<dbReference type="GeneID" id="43589222"/>
<evidence type="ECO:0000313" key="6">
    <source>
        <dbReference type="Proteomes" id="UP000322225"/>
    </source>
</evidence>
<dbReference type="InterPro" id="IPR036291">
    <property type="entry name" value="NAD(P)-bd_dom_sf"/>
</dbReference>
<dbReference type="PANTHER" id="PTHR42748:SF30">
    <property type="entry name" value="NMRA-LIKE DOMAIN-CONTAINING PROTEIN"/>
    <property type="match status" value="1"/>
</dbReference>
<dbReference type="Pfam" id="PF05368">
    <property type="entry name" value="NmrA"/>
    <property type="match status" value="1"/>
</dbReference>
<feature type="domain" description="NmrA-like" evidence="4">
    <location>
        <begin position="5"/>
        <end position="256"/>
    </location>
</feature>
<comment type="similarity">
    <text evidence="1">Belongs to the NmrA-type oxidoreductase family.</text>
</comment>
<gene>
    <name evidence="5" type="ORF">CI109_106026</name>
</gene>
<name>A0A5M6C241_9TREE</name>
<dbReference type="PANTHER" id="PTHR42748">
    <property type="entry name" value="NITROGEN METABOLITE REPRESSION PROTEIN NMRA FAMILY MEMBER"/>
    <property type="match status" value="1"/>
</dbReference>
<keyword evidence="3" id="KW-0560">Oxidoreductase</keyword>
<evidence type="ECO:0000256" key="1">
    <source>
        <dbReference type="ARBA" id="ARBA00006328"/>
    </source>
</evidence>
<dbReference type="KEGG" id="ksn:43589222"/>
<dbReference type="GO" id="GO:0005634">
    <property type="term" value="C:nucleus"/>
    <property type="evidence" value="ECO:0007669"/>
    <property type="project" value="TreeGrafter"/>
</dbReference>
<organism evidence="5 6">
    <name type="scientific">Kwoniella shandongensis</name>
    <dbReference type="NCBI Taxonomy" id="1734106"/>
    <lineage>
        <taxon>Eukaryota</taxon>
        <taxon>Fungi</taxon>
        <taxon>Dikarya</taxon>
        <taxon>Basidiomycota</taxon>
        <taxon>Agaricomycotina</taxon>
        <taxon>Tremellomycetes</taxon>
        <taxon>Tremellales</taxon>
        <taxon>Cryptococcaceae</taxon>
        <taxon>Kwoniella</taxon>
    </lineage>
</organism>
<evidence type="ECO:0000259" key="4">
    <source>
        <dbReference type="Pfam" id="PF05368"/>
    </source>
</evidence>